<proteinExistence type="predicted"/>
<sequence length="98" mass="11036">MEQSGQYKVTPLQKGSLFVTKRMEATSGTSMPRHKSSIESVLVVTDGQCLIRFDDEDHAVAQGESFVVPAQLWHQVVADPDFKAVHIMPKEIRFEFSK</sequence>
<dbReference type="Proteomes" id="UP000536442">
    <property type="component" value="Unassembled WGS sequence"/>
</dbReference>
<accession>A0A851HMN6</accession>
<dbReference type="AlphaFoldDB" id="A0A851HMN6"/>
<evidence type="ECO:0000259" key="1">
    <source>
        <dbReference type="Pfam" id="PF07883"/>
    </source>
</evidence>
<protein>
    <submittedName>
        <fullName evidence="2">Cupin domain-containing protein</fullName>
    </submittedName>
</protein>
<evidence type="ECO:0000313" key="3">
    <source>
        <dbReference type="Proteomes" id="UP000536442"/>
    </source>
</evidence>
<dbReference type="SUPFAM" id="SSF51182">
    <property type="entry name" value="RmlC-like cupins"/>
    <property type="match status" value="1"/>
</dbReference>
<dbReference type="InterPro" id="IPR014710">
    <property type="entry name" value="RmlC-like_jellyroll"/>
</dbReference>
<keyword evidence="3" id="KW-1185">Reference proteome</keyword>
<organism evidence="2 3">
    <name type="scientific">Marinobacter adhaerens</name>
    <dbReference type="NCBI Taxonomy" id="1033846"/>
    <lineage>
        <taxon>Bacteria</taxon>
        <taxon>Pseudomonadati</taxon>
        <taxon>Pseudomonadota</taxon>
        <taxon>Gammaproteobacteria</taxon>
        <taxon>Pseudomonadales</taxon>
        <taxon>Marinobacteraceae</taxon>
        <taxon>Marinobacter</taxon>
    </lineage>
</organism>
<evidence type="ECO:0000313" key="2">
    <source>
        <dbReference type="EMBL" id="NWN90283.1"/>
    </source>
</evidence>
<dbReference type="InterPro" id="IPR013096">
    <property type="entry name" value="Cupin_2"/>
</dbReference>
<feature type="domain" description="Cupin type-2" evidence="1">
    <location>
        <begin position="25"/>
        <end position="81"/>
    </location>
</feature>
<reference evidence="2 3" key="1">
    <citation type="submission" date="2020-03" db="EMBL/GenBank/DDBJ databases">
        <title>Metagenomic, metatranscriptomic, and metabolomic analyses revealed the key microbes and metabolic features during the fermentation of ganjang, Korean traditional soy sauce.</title>
        <authorList>
            <person name="Chun B.H."/>
            <person name="Jeon C.O."/>
        </authorList>
    </citation>
    <scope>NUCLEOTIDE SEQUENCE [LARGE SCALE GENOMIC DNA]</scope>
    <source>
        <strain evidence="2 3">KG14</strain>
    </source>
</reference>
<name>A0A851HMN6_9GAMM</name>
<dbReference type="InterPro" id="IPR011051">
    <property type="entry name" value="RmlC_Cupin_sf"/>
</dbReference>
<gene>
    <name evidence="2" type="ORF">HLV39_02060</name>
</gene>
<dbReference type="Pfam" id="PF07883">
    <property type="entry name" value="Cupin_2"/>
    <property type="match status" value="1"/>
</dbReference>
<dbReference type="EMBL" id="JABEVQ010000001">
    <property type="protein sequence ID" value="NWN90283.1"/>
    <property type="molecule type" value="Genomic_DNA"/>
</dbReference>
<dbReference type="Gene3D" id="2.60.120.10">
    <property type="entry name" value="Jelly Rolls"/>
    <property type="match status" value="1"/>
</dbReference>
<comment type="caution">
    <text evidence="2">The sequence shown here is derived from an EMBL/GenBank/DDBJ whole genome shotgun (WGS) entry which is preliminary data.</text>
</comment>